<organism evidence="7 8">
    <name type="scientific">Listeria monocytogenes</name>
    <dbReference type="NCBI Taxonomy" id="1639"/>
    <lineage>
        <taxon>Bacteria</taxon>
        <taxon>Bacillati</taxon>
        <taxon>Bacillota</taxon>
        <taxon>Bacilli</taxon>
        <taxon>Bacillales</taxon>
        <taxon>Listeriaceae</taxon>
        <taxon>Listeria</taxon>
    </lineage>
</organism>
<dbReference type="RefSeq" id="WP_149115795.1">
    <property type="nucleotide sequence ID" value="NZ_VTKI01000001.1"/>
</dbReference>
<keyword evidence="2" id="KW-0378">Hydrolase</keyword>
<proteinExistence type="predicted"/>
<dbReference type="SMART" id="SM00487">
    <property type="entry name" value="DEXDc"/>
    <property type="match status" value="1"/>
</dbReference>
<evidence type="ECO:0000259" key="6">
    <source>
        <dbReference type="PROSITE" id="PS51194"/>
    </source>
</evidence>
<evidence type="ECO:0000313" key="7">
    <source>
        <dbReference type="EMBL" id="EAH4371978.1"/>
    </source>
</evidence>
<dbReference type="GO" id="GO:0016787">
    <property type="term" value="F:hydrolase activity"/>
    <property type="evidence" value="ECO:0007669"/>
    <property type="project" value="UniProtKB-KW"/>
</dbReference>
<accession>A0A7U7YI96</accession>
<dbReference type="GO" id="GO:0005524">
    <property type="term" value="F:ATP binding"/>
    <property type="evidence" value="ECO:0007669"/>
    <property type="project" value="UniProtKB-KW"/>
</dbReference>
<dbReference type="AlphaFoldDB" id="A0A7U7YI96"/>
<evidence type="ECO:0000256" key="1">
    <source>
        <dbReference type="ARBA" id="ARBA00022741"/>
    </source>
</evidence>
<dbReference type="PANTHER" id="PTHR47961">
    <property type="entry name" value="DNA POLYMERASE THETA, PUTATIVE (AFU_ORTHOLOGUE AFUA_1G05260)-RELATED"/>
    <property type="match status" value="1"/>
</dbReference>
<evidence type="ECO:0000313" key="8">
    <source>
        <dbReference type="Proteomes" id="UP000540417"/>
    </source>
</evidence>
<reference evidence="7 8" key="1">
    <citation type="submission" date="2019-04" db="EMBL/GenBank/DDBJ databases">
        <authorList>
            <consortium name="GenomeTrakr: Next Generation Sequencing Network for Food Pathogen Tracability"/>
        </authorList>
    </citation>
    <scope>NUCLEOTIDE SEQUENCE [LARGE SCALE GENOMIC DNA]</scope>
    <source>
        <strain evidence="7 8">LS1419</strain>
    </source>
</reference>
<dbReference type="InterPro" id="IPR027417">
    <property type="entry name" value="P-loop_NTPase"/>
</dbReference>
<protein>
    <submittedName>
        <fullName evidence="7">DEAD/DEAH box helicase</fullName>
    </submittedName>
</protein>
<dbReference type="PANTHER" id="PTHR47961:SF6">
    <property type="entry name" value="DNA-DIRECTED DNA POLYMERASE"/>
    <property type="match status" value="1"/>
</dbReference>
<keyword evidence="4" id="KW-0067">ATP-binding</keyword>
<dbReference type="InterPro" id="IPR011545">
    <property type="entry name" value="DEAD/DEAH_box_helicase_dom"/>
</dbReference>
<evidence type="ECO:0000256" key="3">
    <source>
        <dbReference type="ARBA" id="ARBA00022806"/>
    </source>
</evidence>
<dbReference type="PROSITE" id="PS51192">
    <property type="entry name" value="HELICASE_ATP_BIND_1"/>
    <property type="match status" value="1"/>
</dbReference>
<keyword evidence="1" id="KW-0547">Nucleotide-binding</keyword>
<dbReference type="GO" id="GO:0004386">
    <property type="term" value="F:helicase activity"/>
    <property type="evidence" value="ECO:0007669"/>
    <property type="project" value="UniProtKB-KW"/>
</dbReference>
<evidence type="ECO:0000259" key="5">
    <source>
        <dbReference type="PROSITE" id="PS51192"/>
    </source>
</evidence>
<feature type="domain" description="Helicase ATP-binding" evidence="5">
    <location>
        <begin position="148"/>
        <end position="313"/>
    </location>
</feature>
<dbReference type="Gene3D" id="3.40.50.300">
    <property type="entry name" value="P-loop containing nucleotide triphosphate hydrolases"/>
    <property type="match status" value="2"/>
</dbReference>
<dbReference type="InterPro" id="IPR050474">
    <property type="entry name" value="Hel308_SKI2-like"/>
</dbReference>
<dbReference type="SMART" id="SM00490">
    <property type="entry name" value="HELICc"/>
    <property type="match status" value="1"/>
</dbReference>
<dbReference type="PROSITE" id="PS51194">
    <property type="entry name" value="HELICASE_CTER"/>
    <property type="match status" value="1"/>
</dbReference>
<dbReference type="SUPFAM" id="SSF52540">
    <property type="entry name" value="P-loop containing nucleoside triphosphate hydrolases"/>
    <property type="match status" value="2"/>
</dbReference>
<keyword evidence="3 7" id="KW-0347">Helicase</keyword>
<comment type="caution">
    <text evidence="7">The sequence shown here is derived from an EMBL/GenBank/DDBJ whole genome shotgun (WGS) entry which is preliminary data.</text>
</comment>
<dbReference type="InterPro" id="IPR014001">
    <property type="entry name" value="Helicase_ATP-bd"/>
</dbReference>
<feature type="domain" description="Helicase C-terminal" evidence="6">
    <location>
        <begin position="355"/>
        <end position="554"/>
    </location>
</feature>
<dbReference type="GO" id="GO:0003676">
    <property type="term" value="F:nucleic acid binding"/>
    <property type="evidence" value="ECO:0007669"/>
    <property type="project" value="InterPro"/>
</dbReference>
<evidence type="ECO:0000256" key="4">
    <source>
        <dbReference type="ARBA" id="ARBA00022840"/>
    </source>
</evidence>
<gene>
    <name evidence="7" type="ORF">E5H26_04575</name>
</gene>
<dbReference type="Proteomes" id="UP000540417">
    <property type="component" value="Unassembled WGS sequence"/>
</dbReference>
<name>A0A7U7YI96_LISMN</name>
<sequence length="851" mass="98322">MTFIEELVKKALSDEYLKNLIYKIESIYGSALINPFISDNLANTLSVKEYSDLLRFSDILCRSQNAIARNLSFKIISLLFDRYREDKEFQIHAASVLTKLGNFPSLKIATRDQKVNIDEVVLDEIIKKTIQAAPDSEYVFTDSQYEVFERMKECNHFSFSGPTSFGKSFIFESFIKHIIQERNASDNIVILVPTRALINQVSQKLKKEIKNTRYKILSHPVVPPLYRKKDNRFIFVFTPERLIAYLTADNPVISFLFVDEAHKLLSEDDTRAPIFYHALTLAKRKSIKLFFASPNIPNTEIFLQLFGNSTKESLAITESAVAQNRFFVDCIDKRAVMFSEYGEEISIPYVYHNDDIKDLNYAIKVIGRSVQNIIYCNTIEDTINYALNYSSELPNKNNDDLEALIKLIETSMHVDYYLLDCLRKGVAFHFGGLPQRIREKIEILFREKIIDHIFCTSTLLEGVNLPAKNIFILSNSIGLRKFSDIDFWNLAGRAGRLTIDLSGNIICMRVSEKRNCWGNPAKDLQIVKEKKVKKASSQLMTNNGNFYKNIENSLDEKSFTRMQISENERMVLNSYGSILAYHNIIKTDSILKSNFIEKNVDGQKVLNKLVISNHVPEEILAQSVTIKIKYQNKILAQNQLISLPKQVTYSACLQLLNALYDFYNWGKEESGGKKPLAKNRNVLSYYAVLMNSWINSKPLSVIILAAIKDFDENGRSILLKNHIPEIFNKNNRVHVNKLINNVIYDIENIMRFKVKNYVTNYSLLIETKYNAVLKYNWSDYLEYGTTDSAVIDLQNLGFPRHLATLLKKNYLDCFEIEGDSIIDFFETELKNSFDRNEYPEEFLELQEILEW</sequence>
<evidence type="ECO:0000256" key="2">
    <source>
        <dbReference type="ARBA" id="ARBA00022801"/>
    </source>
</evidence>
<dbReference type="InterPro" id="IPR001650">
    <property type="entry name" value="Helicase_C-like"/>
</dbReference>
<dbReference type="EMBL" id="AABGVJ010000001">
    <property type="protein sequence ID" value="EAH4371978.1"/>
    <property type="molecule type" value="Genomic_DNA"/>
</dbReference>
<dbReference type="Pfam" id="PF00270">
    <property type="entry name" value="DEAD"/>
    <property type="match status" value="1"/>
</dbReference>